<name>A0AAP0GPH7_9ASTR</name>
<gene>
    <name evidence="3" type="ORF">SSX86_022948</name>
</gene>
<dbReference type="InterPro" id="IPR042855">
    <property type="entry name" value="V_SNARE_CC"/>
</dbReference>
<evidence type="ECO:0000313" key="3">
    <source>
        <dbReference type="EMBL" id="KAK9058108.1"/>
    </source>
</evidence>
<evidence type="ECO:0000313" key="4">
    <source>
        <dbReference type="Proteomes" id="UP001408789"/>
    </source>
</evidence>
<reference evidence="3 4" key="1">
    <citation type="submission" date="2024-04" db="EMBL/GenBank/DDBJ databases">
        <title>The reference genome of an endangered Asteraceae, Deinandra increscens subsp. villosa, native to the Central Coast of California.</title>
        <authorList>
            <person name="Guilliams M."/>
            <person name="Hasenstab-Lehman K."/>
            <person name="Meyer R."/>
            <person name="Mcevoy S."/>
        </authorList>
    </citation>
    <scope>NUCLEOTIDE SEQUENCE [LARGE SCALE GENOMIC DNA]</scope>
    <source>
        <tissue evidence="3">Leaf</tissue>
    </source>
</reference>
<dbReference type="Gene3D" id="1.20.5.110">
    <property type="match status" value="1"/>
</dbReference>
<dbReference type="Proteomes" id="UP001408789">
    <property type="component" value="Unassembled WGS sequence"/>
</dbReference>
<dbReference type="EMBL" id="JBCNJP010000023">
    <property type="protein sequence ID" value="KAK9058108.1"/>
    <property type="molecule type" value="Genomic_DNA"/>
</dbReference>
<feature type="domain" description="V-SNARE coiled-coil homology" evidence="2">
    <location>
        <begin position="34"/>
        <end position="74"/>
    </location>
</feature>
<dbReference type="GO" id="GO:0005737">
    <property type="term" value="C:cytoplasm"/>
    <property type="evidence" value="ECO:0007669"/>
    <property type="project" value="UniProtKB-ARBA"/>
</dbReference>
<accession>A0AAP0GPH7</accession>
<proteinExistence type="predicted"/>
<evidence type="ECO:0000259" key="2">
    <source>
        <dbReference type="Pfam" id="PF00957"/>
    </source>
</evidence>
<dbReference type="Pfam" id="PF00957">
    <property type="entry name" value="Synaptobrevin"/>
    <property type="match status" value="1"/>
</dbReference>
<keyword evidence="4" id="KW-1185">Reference proteome</keyword>
<comment type="caution">
    <text evidence="3">The sequence shown here is derived from an EMBL/GenBank/DDBJ whole genome shotgun (WGS) entry which is preliminary data.</text>
</comment>
<protein>
    <recommendedName>
        <fullName evidence="2">V-SNARE coiled-coil homology domain-containing protein</fullName>
    </recommendedName>
</protein>
<evidence type="ECO:0000256" key="1">
    <source>
        <dbReference type="SAM" id="MobiDB-lite"/>
    </source>
</evidence>
<organism evidence="3 4">
    <name type="scientific">Deinandra increscens subsp. villosa</name>
    <dbReference type="NCBI Taxonomy" id="3103831"/>
    <lineage>
        <taxon>Eukaryota</taxon>
        <taxon>Viridiplantae</taxon>
        <taxon>Streptophyta</taxon>
        <taxon>Embryophyta</taxon>
        <taxon>Tracheophyta</taxon>
        <taxon>Spermatophyta</taxon>
        <taxon>Magnoliopsida</taxon>
        <taxon>eudicotyledons</taxon>
        <taxon>Gunneridae</taxon>
        <taxon>Pentapetalae</taxon>
        <taxon>asterids</taxon>
        <taxon>campanulids</taxon>
        <taxon>Asterales</taxon>
        <taxon>Asteraceae</taxon>
        <taxon>Asteroideae</taxon>
        <taxon>Heliantheae alliance</taxon>
        <taxon>Madieae</taxon>
        <taxon>Madiinae</taxon>
        <taxon>Deinandra</taxon>
    </lineage>
</organism>
<dbReference type="AlphaFoldDB" id="A0AAP0GPH7"/>
<sequence length="211" mass="23719">MQNSAAIKEGKFIPAPPNLLPSSVPPPYTAISTADLLKSKSSTLVQASDFKKQGTKMKRKIWIQNMKIKLLVPLTLPGSVIPNETGDGVHPNDHSEAARYVRALVERGLSFQYLMTFNTYKIVEMYTDEMNMEKLLKENPDCSLKDPKKAFVNPYADTDQDVDYVQFHDGLSKKLHQMHTRYRAPPTDPDSQLPSPPSPKSIQDKVNSMTK</sequence>
<feature type="region of interest" description="Disordered" evidence="1">
    <location>
        <begin position="175"/>
        <end position="211"/>
    </location>
</feature>